<dbReference type="PROSITE" id="PS50835">
    <property type="entry name" value="IG_LIKE"/>
    <property type="match status" value="1"/>
</dbReference>
<feature type="domain" description="Peptidase A1" evidence="3">
    <location>
        <begin position="32"/>
        <end position="383"/>
    </location>
</feature>
<feature type="domain" description="Ig-like" evidence="2">
    <location>
        <begin position="23"/>
        <end position="124"/>
    </location>
</feature>
<protein>
    <recommendedName>
        <fullName evidence="6">Peptidase A1 domain-containing protein</fullName>
    </recommendedName>
</protein>
<keyword evidence="1" id="KW-1133">Transmembrane helix</keyword>
<feature type="transmembrane region" description="Helical" evidence="1">
    <location>
        <begin position="398"/>
        <end position="418"/>
    </location>
</feature>
<evidence type="ECO:0000313" key="5">
    <source>
        <dbReference type="Proteomes" id="UP000785679"/>
    </source>
</evidence>
<dbReference type="InterPro" id="IPR007110">
    <property type="entry name" value="Ig-like_dom"/>
</dbReference>
<gene>
    <name evidence="4" type="ORF">FGO68_gene15437</name>
</gene>
<keyword evidence="5" id="KW-1185">Reference proteome</keyword>
<accession>A0A8J8NNY9</accession>
<dbReference type="Proteomes" id="UP000785679">
    <property type="component" value="Unassembled WGS sequence"/>
</dbReference>
<dbReference type="SUPFAM" id="SSF50630">
    <property type="entry name" value="Acid proteases"/>
    <property type="match status" value="1"/>
</dbReference>
<evidence type="ECO:0000259" key="2">
    <source>
        <dbReference type="PROSITE" id="PS50835"/>
    </source>
</evidence>
<dbReference type="InterPro" id="IPR033121">
    <property type="entry name" value="PEPTIDASE_A1"/>
</dbReference>
<evidence type="ECO:0000259" key="3">
    <source>
        <dbReference type="PROSITE" id="PS51767"/>
    </source>
</evidence>
<evidence type="ECO:0000256" key="1">
    <source>
        <dbReference type="SAM" id="Phobius"/>
    </source>
</evidence>
<name>A0A8J8NNY9_HALGN</name>
<keyword evidence="1" id="KW-0812">Transmembrane</keyword>
<dbReference type="PROSITE" id="PS51767">
    <property type="entry name" value="PEPTIDASE_A1"/>
    <property type="match status" value="1"/>
</dbReference>
<dbReference type="InterPro" id="IPR021109">
    <property type="entry name" value="Peptidase_aspartic_dom_sf"/>
</dbReference>
<evidence type="ECO:0008006" key="6">
    <source>
        <dbReference type="Google" id="ProtNLM"/>
    </source>
</evidence>
<reference evidence="4" key="1">
    <citation type="submission" date="2019-06" db="EMBL/GenBank/DDBJ databases">
        <authorList>
            <person name="Zheng W."/>
        </authorList>
    </citation>
    <scope>NUCLEOTIDE SEQUENCE</scope>
    <source>
        <strain evidence="4">QDHG01</strain>
    </source>
</reference>
<evidence type="ECO:0000313" key="4">
    <source>
        <dbReference type="EMBL" id="TNV78788.1"/>
    </source>
</evidence>
<dbReference type="AlphaFoldDB" id="A0A8J8NNY9"/>
<comment type="caution">
    <text evidence="4">The sequence shown here is derived from an EMBL/GenBank/DDBJ whole genome shotgun (WGS) entry which is preliminary data.</text>
</comment>
<dbReference type="EMBL" id="RRYP01009843">
    <property type="protein sequence ID" value="TNV78788.1"/>
    <property type="molecule type" value="Genomic_DNA"/>
</dbReference>
<dbReference type="Gene3D" id="2.40.70.10">
    <property type="entry name" value="Acid Proteases"/>
    <property type="match status" value="1"/>
</dbReference>
<sequence length="445" mass="50699">MGNALCDLQFMGTTLQQERPEAPYYLDFEPKEKSDIIIGSNSGTLKMTPLINYNKLLIAQRNCTTCGGRHAYDPSVGVTWAKQSTTQRKNMNFAYHSSIPVKIEGTIMMDSICAKQAEQEGYMCVSEDEETMAPFYMVEKSELPIFAQTDGFVGLAPTSLEKGFKSFTQHLISRGLSLYNNFTIYQYSEDFGNCKFYFGGYNQETKTVPFEEVVSDEESGDVLWGSKINSFIMTDTSLSIAQKSIFTLEPALNSTFIAIKSEEDYLKTIQELNDTLKKIYFDVDIKIQGREAQPYFKTECKNIQLPQSTRHGSIDFGAFRVKMDLKKFLLSDNEQCLVKIQLLWNEDLPTDKLKADAIISLHMQALGIIYVHIDYDMKQLSFGYEYELVPPKKGLTTLTILLIIWGTIGVLIAGLCCHQKKKRQAKLRKELVAKYERVRAQSWNR</sequence>
<keyword evidence="1" id="KW-0472">Membrane</keyword>
<proteinExistence type="predicted"/>
<organism evidence="4 5">
    <name type="scientific">Halteria grandinella</name>
    <dbReference type="NCBI Taxonomy" id="5974"/>
    <lineage>
        <taxon>Eukaryota</taxon>
        <taxon>Sar</taxon>
        <taxon>Alveolata</taxon>
        <taxon>Ciliophora</taxon>
        <taxon>Intramacronucleata</taxon>
        <taxon>Spirotrichea</taxon>
        <taxon>Stichotrichia</taxon>
        <taxon>Sporadotrichida</taxon>
        <taxon>Halteriidae</taxon>
        <taxon>Halteria</taxon>
    </lineage>
</organism>